<evidence type="ECO:0000259" key="1">
    <source>
        <dbReference type="Pfam" id="PF00561"/>
    </source>
</evidence>
<gene>
    <name evidence="2" type="ORF">JOF47_002871</name>
</gene>
<dbReference type="PRINTS" id="PR00111">
    <property type="entry name" value="ABHYDROLASE"/>
</dbReference>
<dbReference type="InterPro" id="IPR050266">
    <property type="entry name" value="AB_hydrolase_sf"/>
</dbReference>
<dbReference type="PANTHER" id="PTHR43798">
    <property type="entry name" value="MONOACYLGLYCEROL LIPASE"/>
    <property type="match status" value="1"/>
</dbReference>
<reference evidence="2 3" key="1">
    <citation type="submission" date="2021-03" db="EMBL/GenBank/DDBJ databases">
        <title>Sequencing the genomes of 1000 actinobacteria strains.</title>
        <authorList>
            <person name="Klenk H.-P."/>
        </authorList>
    </citation>
    <scope>NUCLEOTIDE SEQUENCE [LARGE SCALE GENOMIC DNA]</scope>
    <source>
        <strain evidence="2 3">DSM 15797</strain>
    </source>
</reference>
<dbReference type="SUPFAM" id="SSF53474">
    <property type="entry name" value="alpha/beta-Hydrolases"/>
    <property type="match status" value="1"/>
</dbReference>
<dbReference type="Pfam" id="PF00561">
    <property type="entry name" value="Abhydrolase_1"/>
    <property type="match status" value="1"/>
</dbReference>
<dbReference type="Proteomes" id="UP001296993">
    <property type="component" value="Unassembled WGS sequence"/>
</dbReference>
<evidence type="ECO:0000313" key="2">
    <source>
        <dbReference type="EMBL" id="MBP2387360.1"/>
    </source>
</evidence>
<sequence>MPHAVNPVDAQTIHFDASTTGAPPVLLLHGSALSRSIWRGLGYVRALEPEFSTIRMDLRGHGRSGKPHEASAYSMDSMLGDVQAVLEATGHDSVHIVGYSFGARVGLALAARSPHRVRSLTMLGGTHAIEAGQLAALFFDGYLEVLKAGDMEGFIAGMEADGGKLDPATRLAFASNDPLALAAYFEATESGPGISEMLLQQIHTPTLLMTGTRDSPRIEHSRLMSSLMPDARLVELPGRTHGGTLFPPGPILDELLPFLCRHEGA</sequence>
<evidence type="ECO:0000313" key="3">
    <source>
        <dbReference type="Proteomes" id="UP001296993"/>
    </source>
</evidence>
<dbReference type="EMBL" id="JAGIOF010000001">
    <property type="protein sequence ID" value="MBP2387360.1"/>
    <property type="molecule type" value="Genomic_DNA"/>
</dbReference>
<comment type="caution">
    <text evidence="2">The sequence shown here is derived from an EMBL/GenBank/DDBJ whole genome shotgun (WGS) entry which is preliminary data.</text>
</comment>
<dbReference type="InterPro" id="IPR000073">
    <property type="entry name" value="AB_hydrolase_1"/>
</dbReference>
<feature type="domain" description="AB hydrolase-1" evidence="1">
    <location>
        <begin position="23"/>
        <end position="137"/>
    </location>
</feature>
<dbReference type="RefSeq" id="WP_209999570.1">
    <property type="nucleotide sequence ID" value="NZ_BAAAJY010000009.1"/>
</dbReference>
<keyword evidence="3" id="KW-1185">Reference proteome</keyword>
<proteinExistence type="predicted"/>
<dbReference type="PANTHER" id="PTHR43798:SF33">
    <property type="entry name" value="HYDROLASE, PUTATIVE (AFU_ORTHOLOGUE AFUA_2G14860)-RELATED"/>
    <property type="match status" value="1"/>
</dbReference>
<organism evidence="2 3">
    <name type="scientific">Paeniglutamicibacter kerguelensis</name>
    <dbReference type="NCBI Taxonomy" id="254788"/>
    <lineage>
        <taxon>Bacteria</taxon>
        <taxon>Bacillati</taxon>
        <taxon>Actinomycetota</taxon>
        <taxon>Actinomycetes</taxon>
        <taxon>Micrococcales</taxon>
        <taxon>Micrococcaceae</taxon>
        <taxon>Paeniglutamicibacter</taxon>
    </lineage>
</organism>
<dbReference type="Gene3D" id="3.40.50.1820">
    <property type="entry name" value="alpha/beta hydrolase"/>
    <property type="match status" value="1"/>
</dbReference>
<name>A0ABS4XFX6_9MICC</name>
<dbReference type="InterPro" id="IPR029058">
    <property type="entry name" value="AB_hydrolase_fold"/>
</dbReference>
<accession>A0ABS4XFX6</accession>
<protein>
    <submittedName>
        <fullName evidence="2">Pimeloyl-ACP methyl ester carboxylesterase</fullName>
    </submittedName>
</protein>